<dbReference type="AlphaFoldDB" id="A0A9D4GWN1"/>
<evidence type="ECO:0000313" key="2">
    <source>
        <dbReference type="Proteomes" id="UP000828390"/>
    </source>
</evidence>
<evidence type="ECO:0000313" key="1">
    <source>
        <dbReference type="EMBL" id="KAH3823183.1"/>
    </source>
</evidence>
<gene>
    <name evidence="1" type="ORF">DPMN_124982</name>
</gene>
<dbReference type="EMBL" id="JAIWYP010000005">
    <property type="protein sequence ID" value="KAH3823183.1"/>
    <property type="molecule type" value="Genomic_DNA"/>
</dbReference>
<name>A0A9D4GWN1_DREPO</name>
<reference evidence="1" key="2">
    <citation type="submission" date="2020-11" db="EMBL/GenBank/DDBJ databases">
        <authorList>
            <person name="McCartney M.A."/>
            <person name="Auch B."/>
            <person name="Kono T."/>
            <person name="Mallez S."/>
            <person name="Becker A."/>
            <person name="Gohl D.M."/>
            <person name="Silverstein K.A.T."/>
            <person name="Koren S."/>
            <person name="Bechman K.B."/>
            <person name="Herman A."/>
            <person name="Abrahante J.E."/>
            <person name="Garbe J."/>
        </authorList>
    </citation>
    <scope>NUCLEOTIDE SEQUENCE</scope>
    <source>
        <strain evidence="1">Duluth1</strain>
        <tissue evidence="1">Whole animal</tissue>
    </source>
</reference>
<reference evidence="1" key="1">
    <citation type="journal article" date="2019" name="bioRxiv">
        <title>The Genome of the Zebra Mussel, Dreissena polymorpha: A Resource for Invasive Species Research.</title>
        <authorList>
            <person name="McCartney M.A."/>
            <person name="Auch B."/>
            <person name="Kono T."/>
            <person name="Mallez S."/>
            <person name="Zhang Y."/>
            <person name="Obille A."/>
            <person name="Becker A."/>
            <person name="Abrahante J.E."/>
            <person name="Garbe J."/>
            <person name="Badalamenti J.P."/>
            <person name="Herman A."/>
            <person name="Mangelson H."/>
            <person name="Liachko I."/>
            <person name="Sullivan S."/>
            <person name="Sone E.D."/>
            <person name="Koren S."/>
            <person name="Silverstein K.A.T."/>
            <person name="Beckman K.B."/>
            <person name="Gohl D.M."/>
        </authorList>
    </citation>
    <scope>NUCLEOTIDE SEQUENCE</scope>
    <source>
        <strain evidence="1">Duluth1</strain>
        <tissue evidence="1">Whole animal</tissue>
    </source>
</reference>
<protein>
    <submittedName>
        <fullName evidence="1">Uncharacterized protein</fullName>
    </submittedName>
</protein>
<keyword evidence="2" id="KW-1185">Reference proteome</keyword>
<sequence>MLFLGIDGRQVALCRFQSTSAVAHMLLRGIDGRKVTTPSLSVSLGSRLASFTR</sequence>
<organism evidence="1 2">
    <name type="scientific">Dreissena polymorpha</name>
    <name type="common">Zebra mussel</name>
    <name type="synonym">Mytilus polymorpha</name>
    <dbReference type="NCBI Taxonomy" id="45954"/>
    <lineage>
        <taxon>Eukaryota</taxon>
        <taxon>Metazoa</taxon>
        <taxon>Spiralia</taxon>
        <taxon>Lophotrochozoa</taxon>
        <taxon>Mollusca</taxon>
        <taxon>Bivalvia</taxon>
        <taxon>Autobranchia</taxon>
        <taxon>Heteroconchia</taxon>
        <taxon>Euheterodonta</taxon>
        <taxon>Imparidentia</taxon>
        <taxon>Neoheterodontei</taxon>
        <taxon>Myida</taxon>
        <taxon>Dreissenoidea</taxon>
        <taxon>Dreissenidae</taxon>
        <taxon>Dreissena</taxon>
    </lineage>
</organism>
<accession>A0A9D4GWN1</accession>
<comment type="caution">
    <text evidence="1">The sequence shown here is derived from an EMBL/GenBank/DDBJ whole genome shotgun (WGS) entry which is preliminary data.</text>
</comment>
<dbReference type="Proteomes" id="UP000828390">
    <property type="component" value="Unassembled WGS sequence"/>
</dbReference>
<proteinExistence type="predicted"/>